<name>A0A919FL68_9MICO</name>
<reference evidence="1" key="2">
    <citation type="submission" date="2020-09" db="EMBL/GenBank/DDBJ databases">
        <authorList>
            <person name="Sun Q."/>
            <person name="Zhou Y."/>
        </authorList>
    </citation>
    <scope>NUCLEOTIDE SEQUENCE</scope>
    <source>
        <strain evidence="1">CGMCC 4.7398</strain>
    </source>
</reference>
<reference evidence="1" key="1">
    <citation type="journal article" date="2014" name="Int. J. Syst. Evol. Microbiol.">
        <title>Complete genome sequence of Corynebacterium casei LMG S-19264T (=DSM 44701T), isolated from a smear-ripened cheese.</title>
        <authorList>
            <consortium name="US DOE Joint Genome Institute (JGI-PGF)"/>
            <person name="Walter F."/>
            <person name="Albersmeier A."/>
            <person name="Kalinowski J."/>
            <person name="Ruckert C."/>
        </authorList>
    </citation>
    <scope>NUCLEOTIDE SEQUENCE</scope>
    <source>
        <strain evidence="1">CGMCC 4.7398</strain>
    </source>
</reference>
<evidence type="ECO:0000313" key="1">
    <source>
        <dbReference type="EMBL" id="GHH67568.1"/>
    </source>
</evidence>
<comment type="caution">
    <text evidence="1">The sequence shown here is derived from an EMBL/GenBank/DDBJ whole genome shotgun (WGS) entry which is preliminary data.</text>
</comment>
<sequence>MTFAGRMADLVEPWWDRELDPLTLGHRELMRMVATAVALRILRPGAVASRRVDTALTLAERLASLQEPGGLFSSDGNLQSPPDSAFTLNDVGITLTALERAADPALAPLEQQLRGIAQRAVPALVTGGVHTPNHRWEVGAALVRLRAFDERAIARAQQWLAEGVDADRDGLYSERSANYAAFVSNPSLHVLAEGLQRPDLLEIVHDNLHSQLALTDADGVVETVFSRRQDQGGQIPLEVFHTQLRRFALGGCATCTAGAARSEPRDGAVAAIALLEVLTEPQLDAPLPAPPMPSASERVRHFADVGLLVAERGPERWVVYGGSDVPHAGRVGSGLAGDPTFLRFRSGAAVVRSLRLSRVFFGLGPFRAEALQVADDGVARLHERVTAGYYQPMAEGRRRADGRYRLVSDGRFSASMAFDERARDDVELVTDVVVHGGSAGVELQVTTSGAATRWSLELALGDGVLAGVEQVSTDGYRMAGHAAELRSGDDAIVIETSVDPEPEVVGTYEPGEAYTFLGGTDALGGPRLYLTGTSPGTWTLTLRPA</sequence>
<dbReference type="RefSeq" id="WP_189668067.1">
    <property type="nucleotide sequence ID" value="NZ_BNAS01000001.1"/>
</dbReference>
<organism evidence="1 2">
    <name type="scientific">Promicromonospora soli</name>
    <dbReference type="NCBI Taxonomy" id="2035533"/>
    <lineage>
        <taxon>Bacteria</taxon>
        <taxon>Bacillati</taxon>
        <taxon>Actinomycetota</taxon>
        <taxon>Actinomycetes</taxon>
        <taxon>Micrococcales</taxon>
        <taxon>Promicromonosporaceae</taxon>
        <taxon>Promicromonospora</taxon>
    </lineage>
</organism>
<dbReference type="EMBL" id="BNAS01000001">
    <property type="protein sequence ID" value="GHH67568.1"/>
    <property type="molecule type" value="Genomic_DNA"/>
</dbReference>
<keyword evidence="2" id="KW-1185">Reference proteome</keyword>
<dbReference type="AlphaFoldDB" id="A0A919FL68"/>
<evidence type="ECO:0000313" key="2">
    <source>
        <dbReference type="Proteomes" id="UP000627369"/>
    </source>
</evidence>
<accession>A0A919FL68</accession>
<proteinExistence type="predicted"/>
<gene>
    <name evidence="1" type="ORF">GCM10017772_09510</name>
</gene>
<protein>
    <submittedName>
        <fullName evidence="1">Uncharacterized protein</fullName>
    </submittedName>
</protein>
<dbReference type="Proteomes" id="UP000627369">
    <property type="component" value="Unassembled WGS sequence"/>
</dbReference>